<evidence type="ECO:0000313" key="4">
    <source>
        <dbReference type="Proteomes" id="UP000887229"/>
    </source>
</evidence>
<feature type="region of interest" description="Disordered" evidence="1">
    <location>
        <begin position="46"/>
        <end position="263"/>
    </location>
</feature>
<dbReference type="EMBL" id="MU251263">
    <property type="protein sequence ID" value="KAG9252306.1"/>
    <property type="molecule type" value="Genomic_DNA"/>
</dbReference>
<dbReference type="AlphaFoldDB" id="A0A9P7ZID9"/>
<dbReference type="Proteomes" id="UP000887229">
    <property type="component" value="Unassembled WGS sequence"/>
</dbReference>
<feature type="compositionally biased region" description="Gly residues" evidence="1">
    <location>
        <begin position="232"/>
        <end position="244"/>
    </location>
</feature>
<dbReference type="InterPro" id="IPR028095">
    <property type="entry name" value="Mso1_N_dom"/>
</dbReference>
<feature type="compositionally biased region" description="Pro residues" evidence="1">
    <location>
        <begin position="52"/>
        <end position="64"/>
    </location>
</feature>
<feature type="compositionally biased region" description="Polar residues" evidence="1">
    <location>
        <begin position="152"/>
        <end position="161"/>
    </location>
</feature>
<evidence type="ECO:0000256" key="1">
    <source>
        <dbReference type="SAM" id="MobiDB-lite"/>
    </source>
</evidence>
<evidence type="ECO:0000259" key="2">
    <source>
        <dbReference type="Pfam" id="PF14475"/>
    </source>
</evidence>
<organism evidence="3 4">
    <name type="scientific">Emericellopsis atlantica</name>
    <dbReference type="NCBI Taxonomy" id="2614577"/>
    <lineage>
        <taxon>Eukaryota</taxon>
        <taxon>Fungi</taxon>
        <taxon>Dikarya</taxon>
        <taxon>Ascomycota</taxon>
        <taxon>Pezizomycotina</taxon>
        <taxon>Sordariomycetes</taxon>
        <taxon>Hypocreomycetidae</taxon>
        <taxon>Hypocreales</taxon>
        <taxon>Bionectriaceae</taxon>
        <taxon>Emericellopsis</taxon>
    </lineage>
</organism>
<gene>
    <name evidence="3" type="ORF">F5Z01DRAFT_241120</name>
</gene>
<accession>A0A9P7ZID9</accession>
<sequence length="263" mass="27024">MTSWYSNLLTKTSSQISNLRSTLLASEADGDTEDDTHVTRVLRNYYTEKGRPFPPWLPPDPKAPPQQSVQPLYAQSGNGPMQQQQQQQRGPQPGGGGLSSLWDNNGGQQQQQQVPQSLRAGGGGRGGGGQPGLMQRLDDRPQTGGRAGSIHSVHSTSNVSLAPSPSGGGGSSAQDRLKQRLWGARSGSPQQGGQSAYQAPPAGASGGYDDRGGGGGAPHMSANAPWSNGDDYSGGGGGGGGGKSGLPSAGRRQGLPSNPRGYR</sequence>
<dbReference type="GeneID" id="70289308"/>
<dbReference type="Pfam" id="PF14475">
    <property type="entry name" value="Mso1_Sec1_bdg"/>
    <property type="match status" value="1"/>
</dbReference>
<proteinExistence type="predicted"/>
<feature type="compositionally biased region" description="Gly residues" evidence="1">
    <location>
        <begin position="120"/>
        <end position="131"/>
    </location>
</feature>
<evidence type="ECO:0000313" key="3">
    <source>
        <dbReference type="EMBL" id="KAG9252306.1"/>
    </source>
</evidence>
<reference evidence="3" key="1">
    <citation type="journal article" date="2021" name="IMA Fungus">
        <title>Genomic characterization of three marine fungi, including Emericellopsis atlantica sp. nov. with signatures of a generalist lifestyle and marine biomass degradation.</title>
        <authorList>
            <person name="Hagestad O.C."/>
            <person name="Hou L."/>
            <person name="Andersen J.H."/>
            <person name="Hansen E.H."/>
            <person name="Altermark B."/>
            <person name="Li C."/>
            <person name="Kuhnert E."/>
            <person name="Cox R.J."/>
            <person name="Crous P.W."/>
            <person name="Spatafora J.W."/>
            <person name="Lail K."/>
            <person name="Amirebrahimi M."/>
            <person name="Lipzen A."/>
            <person name="Pangilinan J."/>
            <person name="Andreopoulos W."/>
            <person name="Hayes R.D."/>
            <person name="Ng V."/>
            <person name="Grigoriev I.V."/>
            <person name="Jackson S.A."/>
            <person name="Sutton T.D.S."/>
            <person name="Dobson A.D.W."/>
            <person name="Rama T."/>
        </authorList>
    </citation>
    <scope>NUCLEOTIDE SEQUENCE</scope>
    <source>
        <strain evidence="3">TS7</strain>
    </source>
</reference>
<feature type="compositionally biased region" description="Low complexity" evidence="1">
    <location>
        <begin position="75"/>
        <end position="91"/>
    </location>
</feature>
<feature type="compositionally biased region" description="Polar residues" evidence="1">
    <location>
        <begin position="187"/>
        <end position="197"/>
    </location>
</feature>
<dbReference type="OrthoDB" id="2683368at2759"/>
<dbReference type="RefSeq" id="XP_046116230.1">
    <property type="nucleotide sequence ID" value="XM_046258405.1"/>
</dbReference>
<comment type="caution">
    <text evidence="3">The sequence shown here is derived from an EMBL/GenBank/DDBJ whole genome shotgun (WGS) entry which is preliminary data.</text>
</comment>
<feature type="domain" description="Mso1 N-terminal" evidence="2">
    <location>
        <begin position="19"/>
        <end position="57"/>
    </location>
</feature>
<name>A0A9P7ZID9_9HYPO</name>
<keyword evidence="4" id="KW-1185">Reference proteome</keyword>
<protein>
    <submittedName>
        <fullName evidence="3">Sec1-binding region of Mso1-domain-containing protein</fullName>
    </submittedName>
</protein>